<keyword evidence="3" id="KW-1185">Reference proteome</keyword>
<keyword evidence="2" id="KW-0614">Plasmid</keyword>
<evidence type="ECO:0000313" key="3">
    <source>
        <dbReference type="Proteomes" id="UP000000268"/>
    </source>
</evidence>
<keyword evidence="1" id="KW-0812">Transmembrane</keyword>
<sequence length="74" mass="7720">MNFNDPPVQAAIIGGGCTIISSLIAAIAASIIGKKIADGGKLSKLLSMAIKDIEFLLEVEKLHCGCPPKGWRGK</sequence>
<gene>
    <name evidence="2" type="ordered locus">AM1_A0253</name>
</gene>
<proteinExistence type="predicted"/>
<accession>A8ZKQ5</accession>
<name>A8ZKQ5_ACAM1</name>
<organism evidence="2 3">
    <name type="scientific">Acaryochloris marina (strain MBIC 11017)</name>
    <dbReference type="NCBI Taxonomy" id="329726"/>
    <lineage>
        <taxon>Bacteria</taxon>
        <taxon>Bacillati</taxon>
        <taxon>Cyanobacteriota</taxon>
        <taxon>Cyanophyceae</taxon>
        <taxon>Acaryochloridales</taxon>
        <taxon>Acaryochloridaceae</taxon>
        <taxon>Acaryochloris</taxon>
    </lineage>
</organism>
<reference evidence="2 3" key="1">
    <citation type="journal article" date="2008" name="Proc. Natl. Acad. Sci. U.S.A.">
        <title>Niche adaptation and genome expansion in the chlorophyll d-producing cyanobacterium Acaryochloris marina.</title>
        <authorList>
            <person name="Swingley W.D."/>
            <person name="Chen M."/>
            <person name="Cheung P.C."/>
            <person name="Conrad A.L."/>
            <person name="Dejesa L.C."/>
            <person name="Hao J."/>
            <person name="Honchak B.M."/>
            <person name="Karbach L.E."/>
            <person name="Kurdoglu A."/>
            <person name="Lahiri S."/>
            <person name="Mastrian S.D."/>
            <person name="Miyashita H."/>
            <person name="Page L."/>
            <person name="Ramakrishna P."/>
            <person name="Satoh S."/>
            <person name="Sattley W.M."/>
            <person name="Shimada Y."/>
            <person name="Taylor H.L."/>
            <person name="Tomo T."/>
            <person name="Tsuchiya T."/>
            <person name="Wang Z.T."/>
            <person name="Raymond J."/>
            <person name="Mimuro M."/>
            <person name="Blankenship R.E."/>
            <person name="Touchman J.W."/>
        </authorList>
    </citation>
    <scope>NUCLEOTIDE SEQUENCE [LARGE SCALE GENOMIC DNA]</scope>
    <source>
        <strain evidence="3">MBIC 11017</strain>
        <plasmid evidence="3">Plasmid pREB1</plasmid>
    </source>
</reference>
<dbReference type="Proteomes" id="UP000000268">
    <property type="component" value="Plasmid pREB1"/>
</dbReference>
<keyword evidence="1" id="KW-0472">Membrane</keyword>
<evidence type="ECO:0000256" key="1">
    <source>
        <dbReference type="SAM" id="Phobius"/>
    </source>
</evidence>
<protein>
    <submittedName>
        <fullName evidence="2">Uncharacterized protein</fullName>
    </submittedName>
</protein>
<dbReference type="AlphaFoldDB" id="A8ZKQ5"/>
<geneLocation type="plasmid" evidence="2 3">
    <name>pREB1</name>
</geneLocation>
<dbReference type="HOGENOM" id="CLU_2679158_0_0_3"/>
<evidence type="ECO:0000313" key="2">
    <source>
        <dbReference type="EMBL" id="ABW31373.1"/>
    </source>
</evidence>
<feature type="transmembrane region" description="Helical" evidence="1">
    <location>
        <begin position="12"/>
        <end position="32"/>
    </location>
</feature>
<dbReference type="RefSeq" id="WP_012166751.1">
    <property type="nucleotide sequence ID" value="NC_009926.1"/>
</dbReference>
<keyword evidence="1" id="KW-1133">Transmembrane helix</keyword>
<dbReference type="EMBL" id="CP000838">
    <property type="protein sequence ID" value="ABW31373.1"/>
    <property type="molecule type" value="Genomic_DNA"/>
</dbReference>
<dbReference type="KEGG" id="amr:AM1_A0253"/>